<proteinExistence type="predicted"/>
<keyword evidence="1" id="KW-0547">Nucleotide-binding</keyword>
<evidence type="ECO:0000256" key="3">
    <source>
        <dbReference type="ARBA" id="ARBA00022806"/>
    </source>
</evidence>
<keyword evidence="10" id="KW-1185">Reference proteome</keyword>
<protein>
    <recommendedName>
        <fullName evidence="11">RNA helicase</fullName>
    </recommendedName>
</protein>
<dbReference type="PROSITE" id="PS51195">
    <property type="entry name" value="Q_MOTIF"/>
    <property type="match status" value="1"/>
</dbReference>
<reference evidence="9 10" key="2">
    <citation type="journal article" date="2018" name="Plant J.">
        <title>The Physcomitrella patens chromosome-scale assembly reveals moss genome structure and evolution.</title>
        <authorList>
            <person name="Lang D."/>
            <person name="Ullrich K.K."/>
            <person name="Murat F."/>
            <person name="Fuchs J."/>
            <person name="Jenkins J."/>
            <person name="Haas F.B."/>
            <person name="Piednoel M."/>
            <person name="Gundlach H."/>
            <person name="Van Bel M."/>
            <person name="Meyberg R."/>
            <person name="Vives C."/>
            <person name="Morata J."/>
            <person name="Symeonidi A."/>
            <person name="Hiss M."/>
            <person name="Muchero W."/>
            <person name="Kamisugi Y."/>
            <person name="Saleh O."/>
            <person name="Blanc G."/>
            <person name="Decker E.L."/>
            <person name="van Gessel N."/>
            <person name="Grimwood J."/>
            <person name="Hayes R.D."/>
            <person name="Graham S.W."/>
            <person name="Gunter L.E."/>
            <person name="McDaniel S.F."/>
            <person name="Hoernstein S.N.W."/>
            <person name="Larsson A."/>
            <person name="Li F.W."/>
            <person name="Perroud P.F."/>
            <person name="Phillips J."/>
            <person name="Ranjan P."/>
            <person name="Rokshar D.S."/>
            <person name="Rothfels C.J."/>
            <person name="Schneider L."/>
            <person name="Shu S."/>
            <person name="Stevenson D.W."/>
            <person name="Thummler F."/>
            <person name="Tillich M."/>
            <person name="Villarreal Aguilar J.C."/>
            <person name="Widiez T."/>
            <person name="Wong G.K."/>
            <person name="Wymore A."/>
            <person name="Zhang Y."/>
            <person name="Zimmer A.D."/>
            <person name="Quatrano R.S."/>
            <person name="Mayer K.F.X."/>
            <person name="Goodstein D."/>
            <person name="Casacuberta J.M."/>
            <person name="Vandepoele K."/>
            <person name="Reski R."/>
            <person name="Cuming A.C."/>
            <person name="Tuskan G.A."/>
            <person name="Maumus F."/>
            <person name="Salse J."/>
            <person name="Schmutz J."/>
            <person name="Rensing S.A."/>
        </authorList>
    </citation>
    <scope>NUCLEOTIDE SEQUENCE [LARGE SCALE GENOMIC DNA]</scope>
    <source>
        <strain evidence="9 10">cv. Gransden 2004</strain>
    </source>
</reference>
<feature type="region of interest" description="Disordered" evidence="6">
    <location>
        <begin position="130"/>
        <end position="156"/>
    </location>
</feature>
<feature type="compositionally biased region" description="Basic and acidic residues" evidence="6">
    <location>
        <begin position="79"/>
        <end position="93"/>
    </location>
</feature>
<dbReference type="SMART" id="SM00487">
    <property type="entry name" value="DEXDc"/>
    <property type="match status" value="1"/>
</dbReference>
<dbReference type="EMBL" id="ABEU02000005">
    <property type="status" value="NOT_ANNOTATED_CDS"/>
    <property type="molecule type" value="Genomic_DNA"/>
</dbReference>
<dbReference type="Gene3D" id="3.40.50.300">
    <property type="entry name" value="P-loop containing nucleotide triphosphate hydrolases"/>
    <property type="match status" value="1"/>
</dbReference>
<sequence>MREREEHERGKEEERAKSREREQERETSRDGDWGKDKEKERGKGRDKLREKTRDIERERERELRSSEGERDRDKKRRRKEDDASRDDVKVKEPDNDEDREEEQKRLTDEIDKRRRRVGLLQVYADVVSSPKNVKRTWTLEGEDSDDDDEDALLPKSGGADTARIAAVENGNLIMSELNGNGSGDPDAKLAKLIPKREDSAEKIAAPFRTVQVEEEVEKEEDIDPLVAFMNSIAIPEVINVDSVQSVAPEPKPAVVNQGSKREQEVKKLALVDHSKIQYPSFRKDFYIEVKEISRTTKEEAEAYRKELELKFRGKDIPRPLKSWNQTGLNSKVLDAIKKLGFEKPMSIQTQALPFIMSGRDCIGIAKTGSGETLAFVLPMLRHIMDQPPLQQGDGPIGLIMVPTGELVQQIYNVIRKFSKIGCLTWVSNLRYLALSRILDQIDRLCSFQLLFLGGRSVVNSDITQTVEVRPDSEQFLRLLELLGK</sequence>
<dbReference type="Proteomes" id="UP000006727">
    <property type="component" value="Chromosome 5"/>
</dbReference>
<dbReference type="GO" id="GO:0005524">
    <property type="term" value="F:ATP binding"/>
    <property type="evidence" value="ECO:0007669"/>
    <property type="project" value="UniProtKB-KW"/>
</dbReference>
<feature type="compositionally biased region" description="Basic and acidic residues" evidence="6">
    <location>
        <begin position="1"/>
        <end position="72"/>
    </location>
</feature>
<dbReference type="InterPro" id="IPR014001">
    <property type="entry name" value="Helicase_ATP-bd"/>
</dbReference>
<feature type="domain" description="Helicase ATP-binding" evidence="7">
    <location>
        <begin position="352"/>
        <end position="484"/>
    </location>
</feature>
<evidence type="ECO:0000256" key="5">
    <source>
        <dbReference type="PROSITE-ProRule" id="PRU00552"/>
    </source>
</evidence>
<dbReference type="InterPro" id="IPR027417">
    <property type="entry name" value="P-loop_NTPase"/>
</dbReference>
<dbReference type="Pfam" id="PF00270">
    <property type="entry name" value="DEAD"/>
    <property type="match status" value="1"/>
</dbReference>
<reference evidence="9 10" key="1">
    <citation type="journal article" date="2008" name="Science">
        <title>The Physcomitrella genome reveals evolutionary insights into the conquest of land by plants.</title>
        <authorList>
            <person name="Rensing S."/>
            <person name="Lang D."/>
            <person name="Zimmer A."/>
            <person name="Terry A."/>
            <person name="Salamov A."/>
            <person name="Shapiro H."/>
            <person name="Nishiyama T."/>
            <person name="Perroud P.-F."/>
            <person name="Lindquist E."/>
            <person name="Kamisugi Y."/>
            <person name="Tanahashi T."/>
            <person name="Sakakibara K."/>
            <person name="Fujita T."/>
            <person name="Oishi K."/>
            <person name="Shin-I T."/>
            <person name="Kuroki Y."/>
            <person name="Toyoda A."/>
            <person name="Suzuki Y."/>
            <person name="Hashimoto A."/>
            <person name="Yamaguchi K."/>
            <person name="Sugano A."/>
            <person name="Kohara Y."/>
            <person name="Fujiyama A."/>
            <person name="Anterola A."/>
            <person name="Aoki S."/>
            <person name="Ashton N."/>
            <person name="Barbazuk W.B."/>
            <person name="Barker E."/>
            <person name="Bennetzen J."/>
            <person name="Bezanilla M."/>
            <person name="Blankenship R."/>
            <person name="Cho S.H."/>
            <person name="Dutcher S."/>
            <person name="Estelle M."/>
            <person name="Fawcett J.A."/>
            <person name="Gundlach H."/>
            <person name="Hanada K."/>
            <person name="Heyl A."/>
            <person name="Hicks K.A."/>
            <person name="Hugh J."/>
            <person name="Lohr M."/>
            <person name="Mayer K."/>
            <person name="Melkozernov A."/>
            <person name="Murata T."/>
            <person name="Nelson D."/>
            <person name="Pils B."/>
            <person name="Prigge M."/>
            <person name="Reiss B."/>
            <person name="Renner T."/>
            <person name="Rombauts S."/>
            <person name="Rushton P."/>
            <person name="Sanderfoot A."/>
            <person name="Schween G."/>
            <person name="Shiu S.-H."/>
            <person name="Stueber K."/>
            <person name="Theodoulou F.L."/>
            <person name="Tu H."/>
            <person name="Van de Peer Y."/>
            <person name="Verrier P.J."/>
            <person name="Waters E."/>
            <person name="Wood A."/>
            <person name="Yang L."/>
            <person name="Cove D."/>
            <person name="Cuming A."/>
            <person name="Hasebe M."/>
            <person name="Lucas S."/>
            <person name="Mishler D.B."/>
            <person name="Reski R."/>
            <person name="Grigoriev I."/>
            <person name="Quatrano R.S."/>
            <person name="Boore J.L."/>
        </authorList>
    </citation>
    <scope>NUCLEOTIDE SEQUENCE [LARGE SCALE GENOMIC DNA]</scope>
    <source>
        <strain evidence="9 10">cv. Gransden 2004</strain>
    </source>
</reference>
<evidence type="ECO:0000259" key="7">
    <source>
        <dbReference type="PROSITE" id="PS51192"/>
    </source>
</evidence>
<feature type="domain" description="DEAD-box RNA helicase Q" evidence="8">
    <location>
        <begin position="321"/>
        <end position="349"/>
    </location>
</feature>
<feature type="short sequence motif" description="Q motif" evidence="5">
    <location>
        <begin position="321"/>
        <end position="349"/>
    </location>
</feature>
<reference evidence="9" key="3">
    <citation type="submission" date="2020-12" db="UniProtKB">
        <authorList>
            <consortium name="EnsemblPlants"/>
        </authorList>
    </citation>
    <scope>IDENTIFICATION</scope>
</reference>
<feature type="compositionally biased region" description="Acidic residues" evidence="6">
    <location>
        <begin position="140"/>
        <end position="151"/>
    </location>
</feature>
<dbReference type="InterPro" id="IPR011545">
    <property type="entry name" value="DEAD/DEAH_box_helicase_dom"/>
</dbReference>
<evidence type="ECO:0000256" key="6">
    <source>
        <dbReference type="SAM" id="MobiDB-lite"/>
    </source>
</evidence>
<dbReference type="GO" id="GO:0003676">
    <property type="term" value="F:nucleic acid binding"/>
    <property type="evidence" value="ECO:0007669"/>
    <property type="project" value="InterPro"/>
</dbReference>
<evidence type="ECO:0000256" key="2">
    <source>
        <dbReference type="ARBA" id="ARBA00022801"/>
    </source>
</evidence>
<evidence type="ECO:0000256" key="4">
    <source>
        <dbReference type="ARBA" id="ARBA00022840"/>
    </source>
</evidence>
<accession>A0A7I4FQD3</accession>
<keyword evidence="2" id="KW-0378">Hydrolase</keyword>
<evidence type="ECO:0000259" key="8">
    <source>
        <dbReference type="PROSITE" id="PS51195"/>
    </source>
</evidence>
<dbReference type="AlphaFoldDB" id="A0A7I4FQD3"/>
<dbReference type="InterPro" id="IPR014014">
    <property type="entry name" value="RNA_helicase_DEAD_Q_motif"/>
</dbReference>
<evidence type="ECO:0008006" key="11">
    <source>
        <dbReference type="Google" id="ProtNLM"/>
    </source>
</evidence>
<feature type="region of interest" description="Disordered" evidence="6">
    <location>
        <begin position="1"/>
        <end position="111"/>
    </location>
</feature>
<name>A0A7I4FQD3_PHYPA</name>
<keyword evidence="3" id="KW-0347">Helicase</keyword>
<keyword evidence="4" id="KW-0067">ATP-binding</keyword>
<organism evidence="9 10">
    <name type="scientific">Physcomitrium patens</name>
    <name type="common">Spreading-leaved earth moss</name>
    <name type="synonym">Physcomitrella patens</name>
    <dbReference type="NCBI Taxonomy" id="3218"/>
    <lineage>
        <taxon>Eukaryota</taxon>
        <taxon>Viridiplantae</taxon>
        <taxon>Streptophyta</taxon>
        <taxon>Embryophyta</taxon>
        <taxon>Bryophyta</taxon>
        <taxon>Bryophytina</taxon>
        <taxon>Bryopsida</taxon>
        <taxon>Funariidae</taxon>
        <taxon>Funariales</taxon>
        <taxon>Funariaceae</taxon>
        <taxon>Physcomitrium</taxon>
    </lineage>
</organism>
<dbReference type="PROSITE" id="PS51192">
    <property type="entry name" value="HELICASE_ATP_BIND_1"/>
    <property type="match status" value="1"/>
</dbReference>
<evidence type="ECO:0000313" key="10">
    <source>
        <dbReference type="Proteomes" id="UP000006727"/>
    </source>
</evidence>
<dbReference type="GO" id="GO:0003724">
    <property type="term" value="F:RNA helicase activity"/>
    <property type="evidence" value="ECO:0007669"/>
    <property type="project" value="InterPro"/>
</dbReference>
<dbReference type="SUPFAM" id="SSF52540">
    <property type="entry name" value="P-loop containing nucleoside triphosphate hydrolases"/>
    <property type="match status" value="1"/>
</dbReference>
<evidence type="ECO:0000313" key="9">
    <source>
        <dbReference type="EnsemblPlants" id="Pp3c5_17030V3.2"/>
    </source>
</evidence>
<dbReference type="GO" id="GO:0016787">
    <property type="term" value="F:hydrolase activity"/>
    <property type="evidence" value="ECO:0007669"/>
    <property type="project" value="UniProtKB-KW"/>
</dbReference>
<feature type="compositionally biased region" description="Basic and acidic residues" evidence="6">
    <location>
        <begin position="101"/>
        <end position="111"/>
    </location>
</feature>
<dbReference type="PANTHER" id="PTHR47958">
    <property type="entry name" value="ATP-DEPENDENT RNA HELICASE DBP3"/>
    <property type="match status" value="1"/>
</dbReference>
<evidence type="ECO:0000256" key="1">
    <source>
        <dbReference type="ARBA" id="ARBA00022741"/>
    </source>
</evidence>
<dbReference type="Gramene" id="Pp3c5_17030V3.2">
    <property type="protein sequence ID" value="Pp3c5_17030V3.2"/>
    <property type="gene ID" value="Pp3c5_17030"/>
</dbReference>
<dbReference type="EnsemblPlants" id="Pp3c5_17030V3.2">
    <property type="protein sequence ID" value="Pp3c5_17030V3.2"/>
    <property type="gene ID" value="Pp3c5_17030"/>
</dbReference>